<evidence type="ECO:0000256" key="5">
    <source>
        <dbReference type="ARBA" id="ARBA00022692"/>
    </source>
</evidence>
<keyword evidence="7 11" id="KW-0472">Membrane</keyword>
<dbReference type="GO" id="GO:0009431">
    <property type="term" value="C:bacterial-type flagellum basal body, MS ring"/>
    <property type="evidence" value="ECO:0007669"/>
    <property type="project" value="InterPro"/>
</dbReference>
<comment type="function">
    <text evidence="9">The M ring may be actively involved in energy transduction.</text>
</comment>
<evidence type="ECO:0000259" key="12">
    <source>
        <dbReference type="Pfam" id="PF01514"/>
    </source>
</evidence>
<dbReference type="PRINTS" id="PR01009">
    <property type="entry name" value="FLGMRINGFLIF"/>
</dbReference>
<dbReference type="OrthoDB" id="9807026at2"/>
<comment type="similarity">
    <text evidence="3 9">Belongs to the FliF family.</text>
</comment>
<keyword evidence="5 11" id="KW-0812">Transmembrane</keyword>
<organism evidence="14 15">
    <name type="scientific">Acidipila rosea</name>
    <dbReference type="NCBI Taxonomy" id="768535"/>
    <lineage>
        <taxon>Bacteria</taxon>
        <taxon>Pseudomonadati</taxon>
        <taxon>Acidobacteriota</taxon>
        <taxon>Terriglobia</taxon>
        <taxon>Terriglobales</taxon>
        <taxon>Acidobacteriaceae</taxon>
        <taxon>Acidipila</taxon>
    </lineage>
</organism>
<feature type="domain" description="Flagellar M-ring C-terminal" evidence="13">
    <location>
        <begin position="263"/>
        <end position="424"/>
    </location>
</feature>
<feature type="transmembrane region" description="Helical" evidence="11">
    <location>
        <begin position="48"/>
        <end position="66"/>
    </location>
</feature>
<comment type="caution">
    <text evidence="14">The sequence shown here is derived from an EMBL/GenBank/DDBJ whole genome shotgun (WGS) entry which is preliminary data.</text>
</comment>
<dbReference type="Gene3D" id="3.30.300.30">
    <property type="match status" value="1"/>
</dbReference>
<keyword evidence="8 9" id="KW-0975">Bacterial flagellum</keyword>
<dbReference type="PIRSF" id="PIRSF004862">
    <property type="entry name" value="FliF"/>
    <property type="match status" value="1"/>
</dbReference>
<keyword evidence="14" id="KW-0966">Cell projection</keyword>
<name>A0A4R1LA74_9BACT</name>
<keyword evidence="6 11" id="KW-1133">Transmembrane helix</keyword>
<dbReference type="Pfam" id="PF08345">
    <property type="entry name" value="YscJ_FliF_C"/>
    <property type="match status" value="1"/>
</dbReference>
<evidence type="ECO:0000256" key="10">
    <source>
        <dbReference type="SAM" id="MobiDB-lite"/>
    </source>
</evidence>
<dbReference type="GO" id="GO:0071973">
    <property type="term" value="P:bacterial-type flagellum-dependent cell motility"/>
    <property type="evidence" value="ECO:0007669"/>
    <property type="project" value="InterPro"/>
</dbReference>
<evidence type="ECO:0000313" key="14">
    <source>
        <dbReference type="EMBL" id="TCK75074.1"/>
    </source>
</evidence>
<evidence type="ECO:0000256" key="4">
    <source>
        <dbReference type="ARBA" id="ARBA00022475"/>
    </source>
</evidence>
<feature type="compositionally biased region" description="Polar residues" evidence="10">
    <location>
        <begin position="495"/>
        <end position="506"/>
    </location>
</feature>
<dbReference type="InterPro" id="IPR043427">
    <property type="entry name" value="YscJ/FliF"/>
</dbReference>
<evidence type="ECO:0000256" key="1">
    <source>
        <dbReference type="ARBA" id="ARBA00004117"/>
    </source>
</evidence>
<feature type="domain" description="Flagellar M-ring N-terminal" evidence="12">
    <location>
        <begin position="67"/>
        <end position="239"/>
    </location>
</feature>
<dbReference type="GO" id="GO:0005886">
    <property type="term" value="C:plasma membrane"/>
    <property type="evidence" value="ECO:0007669"/>
    <property type="project" value="UniProtKB-SubCell"/>
</dbReference>
<keyword evidence="14" id="KW-0282">Flagellum</keyword>
<feature type="region of interest" description="Disordered" evidence="10">
    <location>
        <begin position="304"/>
        <end position="363"/>
    </location>
</feature>
<evidence type="ECO:0000313" key="15">
    <source>
        <dbReference type="Proteomes" id="UP000295210"/>
    </source>
</evidence>
<evidence type="ECO:0000256" key="2">
    <source>
        <dbReference type="ARBA" id="ARBA00004651"/>
    </source>
</evidence>
<keyword evidence="15" id="KW-1185">Reference proteome</keyword>
<reference evidence="14 15" key="1">
    <citation type="submission" date="2019-03" db="EMBL/GenBank/DDBJ databases">
        <title>Genomic Encyclopedia of Type Strains, Phase IV (KMG-IV): sequencing the most valuable type-strain genomes for metagenomic binning, comparative biology and taxonomic classification.</title>
        <authorList>
            <person name="Goeker M."/>
        </authorList>
    </citation>
    <scope>NUCLEOTIDE SEQUENCE [LARGE SCALE GENOMIC DNA]</scope>
    <source>
        <strain evidence="14 15">DSM 103428</strain>
    </source>
</reference>
<comment type="subcellular location">
    <subcellularLocation>
        <location evidence="1 9">Bacterial flagellum basal body</location>
    </subcellularLocation>
    <subcellularLocation>
        <location evidence="2">Cell membrane</location>
        <topology evidence="2">Multi-pass membrane protein</topology>
    </subcellularLocation>
</comment>
<dbReference type="GO" id="GO:0003774">
    <property type="term" value="F:cytoskeletal motor activity"/>
    <property type="evidence" value="ECO:0007669"/>
    <property type="project" value="InterPro"/>
</dbReference>
<dbReference type="RefSeq" id="WP_131990565.1">
    <property type="nucleotide sequence ID" value="NZ_SMGK01000001.1"/>
</dbReference>
<evidence type="ECO:0000256" key="9">
    <source>
        <dbReference type="PIRNR" id="PIRNR004862"/>
    </source>
</evidence>
<dbReference type="AlphaFoldDB" id="A0A4R1LA74"/>
<feature type="compositionally biased region" description="Polar residues" evidence="10">
    <location>
        <begin position="334"/>
        <end position="351"/>
    </location>
</feature>
<evidence type="ECO:0000256" key="3">
    <source>
        <dbReference type="ARBA" id="ARBA00007971"/>
    </source>
</evidence>
<evidence type="ECO:0000256" key="6">
    <source>
        <dbReference type="ARBA" id="ARBA00022989"/>
    </source>
</evidence>
<dbReference type="EMBL" id="SMGK01000001">
    <property type="protein sequence ID" value="TCK75074.1"/>
    <property type="molecule type" value="Genomic_DNA"/>
</dbReference>
<evidence type="ECO:0000259" key="13">
    <source>
        <dbReference type="Pfam" id="PF08345"/>
    </source>
</evidence>
<accession>A0A4R1LA74</accession>
<evidence type="ECO:0000256" key="7">
    <source>
        <dbReference type="ARBA" id="ARBA00023136"/>
    </source>
</evidence>
<gene>
    <name evidence="14" type="ORF">C7378_0053</name>
</gene>
<keyword evidence="14" id="KW-0969">Cilium</keyword>
<dbReference type="PANTHER" id="PTHR30046:SF0">
    <property type="entry name" value="FLAGELLAR M-RING PROTEIN"/>
    <property type="match status" value="1"/>
</dbReference>
<dbReference type="InterPro" id="IPR000067">
    <property type="entry name" value="FlgMring_FliF"/>
</dbReference>
<dbReference type="InterPro" id="IPR013556">
    <property type="entry name" value="Flag_M-ring_C"/>
</dbReference>
<keyword evidence="4" id="KW-1003">Cell membrane</keyword>
<dbReference type="Proteomes" id="UP000295210">
    <property type="component" value="Unassembled WGS sequence"/>
</dbReference>
<dbReference type="PANTHER" id="PTHR30046">
    <property type="entry name" value="FLAGELLAR M-RING PROTEIN"/>
    <property type="match status" value="1"/>
</dbReference>
<dbReference type="InterPro" id="IPR006182">
    <property type="entry name" value="FliF_N_dom"/>
</dbReference>
<sequence>MALEENPQQRGPAVVGAEGKKGLDQVRSFWTTLAGRLEQMAPEQRRRLYAAMGCALACLAALTWYATRTDWRVLYAGLESSDAREIAAELTAANIPFDVSPDGATLRVPEPNLDKARLATTAKGGPKSGRMGFELFDKPNWIGSDFDEKVNYQRALEGELEHTIDTLSAVESARVHVVMPHDSLFTDQQRDSKASVVLRLRHSSLSNDEADSIRNLVASAVDDLKPENVALVDSEGRSLGKKSGDAETAAHEQLLADKLIETLEPVAGAGNVRASVNVEYDTSTADEVDETYDPNSVVTLAMQRSEQTSGTQPVAAGVPGTASNAPNVKPPLFPTQNSGQQSAKQESSNYGASKRTRHMTQGSGKIRRITAAVLINDRMTVNGRKIGWQQRTPAEMKQLSELAEAAVGYDQARGDQVSVENIGFDSDAGKLQEGFAERVRRTANDWQVPLKYLSILIGMLALVLLVLRPLARSVTAAPQPQFSATADESLLPEATQENAPTSEQTEFARQKQHAQLVFDTVAEQLRKEPQQTTRLLQSWIHTE</sequence>
<proteinExistence type="inferred from homology"/>
<dbReference type="NCBIfam" id="TIGR00206">
    <property type="entry name" value="fliF"/>
    <property type="match status" value="1"/>
</dbReference>
<evidence type="ECO:0000256" key="8">
    <source>
        <dbReference type="ARBA" id="ARBA00023143"/>
    </source>
</evidence>
<feature type="region of interest" description="Disordered" evidence="10">
    <location>
        <begin position="478"/>
        <end position="506"/>
    </location>
</feature>
<dbReference type="Pfam" id="PF01514">
    <property type="entry name" value="YscJ_FliF"/>
    <property type="match status" value="1"/>
</dbReference>
<protein>
    <recommendedName>
        <fullName evidence="9">Flagellar M-ring protein</fullName>
    </recommendedName>
</protein>
<dbReference type="InterPro" id="IPR045851">
    <property type="entry name" value="AMP-bd_C_sf"/>
</dbReference>
<evidence type="ECO:0000256" key="11">
    <source>
        <dbReference type="SAM" id="Phobius"/>
    </source>
</evidence>